<evidence type="ECO:0000256" key="5">
    <source>
        <dbReference type="ARBA" id="ARBA00022692"/>
    </source>
</evidence>
<name>A0A286G4A9_9PROT</name>
<comment type="subcellular location">
    <subcellularLocation>
        <location evidence="1">Cell membrane</location>
        <topology evidence="1">Multi-pass membrane protein</topology>
    </subcellularLocation>
</comment>
<feature type="transmembrane region" description="Helical" evidence="8">
    <location>
        <begin position="122"/>
        <end position="145"/>
    </location>
</feature>
<evidence type="ECO:0000256" key="3">
    <source>
        <dbReference type="ARBA" id="ARBA00022448"/>
    </source>
</evidence>
<sequence>MLDTVLALVPIFLLIVVGFAMKRRGFVPDAFWAPAEKTTYYITFPALLVASTARAPLEELDWGPLMLVNAGAIVAVFAAMTLARPLFGVSAATFTSMIQGGIRPNTYIGLAAAASLYGEAGVALTAVCIASVVPLVNVLAVATLVRCVGTATTTSRWQRLLQTVRGIVTNPLILACALGMALNGVGIGMPEIVVGPFLDILGSAALPVGLLAVGAGLAPEAIAGSGRAVGITSAAKLFGVPLAAGLLALAAGLDGAAAGVAVLYAALPCSASSYVLARQMGGDAPMMANVITVQTLAAAATMPLVIGAALALFSP</sequence>
<feature type="transmembrane region" description="Helical" evidence="8">
    <location>
        <begin position="193"/>
        <end position="217"/>
    </location>
</feature>
<keyword evidence="4" id="KW-1003">Cell membrane</keyword>
<proteinExistence type="inferred from homology"/>
<evidence type="ECO:0000313" key="10">
    <source>
        <dbReference type="Proteomes" id="UP000219621"/>
    </source>
</evidence>
<keyword evidence="10" id="KW-1185">Reference proteome</keyword>
<feature type="transmembrane region" description="Helical" evidence="8">
    <location>
        <begin position="289"/>
        <end position="313"/>
    </location>
</feature>
<keyword evidence="7 8" id="KW-0472">Membrane</keyword>
<evidence type="ECO:0008006" key="11">
    <source>
        <dbReference type="Google" id="ProtNLM"/>
    </source>
</evidence>
<evidence type="ECO:0000256" key="6">
    <source>
        <dbReference type="ARBA" id="ARBA00022989"/>
    </source>
</evidence>
<keyword evidence="3" id="KW-0813">Transport</keyword>
<dbReference type="AlphaFoldDB" id="A0A286G4A9"/>
<dbReference type="OrthoDB" id="9805563at2"/>
<evidence type="ECO:0000256" key="4">
    <source>
        <dbReference type="ARBA" id="ARBA00022475"/>
    </source>
</evidence>
<evidence type="ECO:0000256" key="7">
    <source>
        <dbReference type="ARBA" id="ARBA00023136"/>
    </source>
</evidence>
<reference evidence="9 10" key="1">
    <citation type="submission" date="2017-09" db="EMBL/GenBank/DDBJ databases">
        <authorList>
            <person name="Ehlers B."/>
            <person name="Leendertz F.H."/>
        </authorList>
    </citation>
    <scope>NUCLEOTIDE SEQUENCE [LARGE SCALE GENOMIC DNA]</scope>
    <source>
        <strain evidence="9 10">USBA 140</strain>
    </source>
</reference>
<feature type="transmembrane region" description="Helical" evidence="8">
    <location>
        <begin position="166"/>
        <end position="187"/>
    </location>
</feature>
<evidence type="ECO:0000256" key="8">
    <source>
        <dbReference type="SAM" id="Phobius"/>
    </source>
</evidence>
<dbReference type="InterPro" id="IPR004776">
    <property type="entry name" value="Mem_transp_PIN-like"/>
</dbReference>
<dbReference type="Proteomes" id="UP000219621">
    <property type="component" value="Unassembled WGS sequence"/>
</dbReference>
<evidence type="ECO:0000256" key="2">
    <source>
        <dbReference type="ARBA" id="ARBA00010145"/>
    </source>
</evidence>
<feature type="transmembrane region" description="Helical" evidence="8">
    <location>
        <begin position="229"/>
        <end position="250"/>
    </location>
</feature>
<dbReference type="PANTHER" id="PTHR36838">
    <property type="entry name" value="AUXIN EFFLUX CARRIER FAMILY PROTEIN"/>
    <property type="match status" value="1"/>
</dbReference>
<accession>A0A286G4A9</accession>
<feature type="transmembrane region" description="Helical" evidence="8">
    <location>
        <begin position="64"/>
        <end position="87"/>
    </location>
</feature>
<organism evidence="9 10">
    <name type="scientific">Caenispirillum bisanense</name>
    <dbReference type="NCBI Taxonomy" id="414052"/>
    <lineage>
        <taxon>Bacteria</taxon>
        <taxon>Pseudomonadati</taxon>
        <taxon>Pseudomonadota</taxon>
        <taxon>Alphaproteobacteria</taxon>
        <taxon>Rhodospirillales</taxon>
        <taxon>Novispirillaceae</taxon>
        <taxon>Caenispirillum</taxon>
    </lineage>
</organism>
<protein>
    <recommendedName>
        <fullName evidence="11">AEC family transporter</fullName>
    </recommendedName>
</protein>
<dbReference type="InterPro" id="IPR038770">
    <property type="entry name" value="Na+/solute_symporter_sf"/>
</dbReference>
<dbReference type="GO" id="GO:0005886">
    <property type="term" value="C:plasma membrane"/>
    <property type="evidence" value="ECO:0007669"/>
    <property type="project" value="UniProtKB-SubCell"/>
</dbReference>
<dbReference type="RefSeq" id="WP_097277231.1">
    <property type="nucleotide sequence ID" value="NZ_OCNJ01000001.1"/>
</dbReference>
<feature type="transmembrane region" description="Helical" evidence="8">
    <location>
        <begin position="256"/>
        <end position="277"/>
    </location>
</feature>
<keyword evidence="5 8" id="KW-0812">Transmembrane</keyword>
<dbReference type="PANTHER" id="PTHR36838:SF4">
    <property type="entry name" value="AUXIN EFFLUX CARRIER FAMILY PROTEIN"/>
    <property type="match status" value="1"/>
</dbReference>
<dbReference type="Pfam" id="PF03547">
    <property type="entry name" value="Mem_trans"/>
    <property type="match status" value="1"/>
</dbReference>
<evidence type="ECO:0000256" key="1">
    <source>
        <dbReference type="ARBA" id="ARBA00004651"/>
    </source>
</evidence>
<gene>
    <name evidence="9" type="ORF">SAMN05421508_101337</name>
</gene>
<dbReference type="Gene3D" id="1.20.1530.20">
    <property type="match status" value="1"/>
</dbReference>
<dbReference type="GO" id="GO:0055085">
    <property type="term" value="P:transmembrane transport"/>
    <property type="evidence" value="ECO:0007669"/>
    <property type="project" value="InterPro"/>
</dbReference>
<comment type="similarity">
    <text evidence="2">Belongs to the auxin efflux carrier (TC 2.A.69) family.</text>
</comment>
<evidence type="ECO:0000313" key="9">
    <source>
        <dbReference type="EMBL" id="SOD89794.1"/>
    </source>
</evidence>
<keyword evidence="6 8" id="KW-1133">Transmembrane helix</keyword>
<dbReference type="EMBL" id="OCNJ01000001">
    <property type="protein sequence ID" value="SOD89794.1"/>
    <property type="molecule type" value="Genomic_DNA"/>
</dbReference>